<feature type="domain" description="Lantibiotic biosynthesis protein dehydration" evidence="2">
    <location>
        <begin position="141"/>
        <end position="503"/>
    </location>
</feature>
<comment type="caution">
    <text evidence="3">The sequence shown here is derived from an EMBL/GenBank/DDBJ whole genome shotgun (WGS) entry which is preliminary data.</text>
</comment>
<keyword evidence="4" id="KW-1185">Reference proteome</keyword>
<gene>
    <name evidence="3" type="ORF">ACFQV2_32355</name>
</gene>
<evidence type="ECO:0000259" key="2">
    <source>
        <dbReference type="Pfam" id="PF13575"/>
    </source>
</evidence>
<reference evidence="4" key="1">
    <citation type="journal article" date="2019" name="Int. J. Syst. Evol. Microbiol.">
        <title>The Global Catalogue of Microorganisms (GCM) 10K type strain sequencing project: providing services to taxonomists for standard genome sequencing and annotation.</title>
        <authorList>
            <consortium name="The Broad Institute Genomics Platform"/>
            <consortium name="The Broad Institute Genome Sequencing Center for Infectious Disease"/>
            <person name="Wu L."/>
            <person name="Ma J."/>
        </authorList>
    </citation>
    <scope>NUCLEOTIDE SEQUENCE [LARGE SCALE GENOMIC DNA]</scope>
    <source>
        <strain evidence="4">JCM 17695</strain>
    </source>
</reference>
<dbReference type="SMART" id="SM01260">
    <property type="entry name" value="LANC_like"/>
    <property type="match status" value="1"/>
</dbReference>
<dbReference type="Pfam" id="PF13575">
    <property type="entry name" value="DUF4135"/>
    <property type="match status" value="1"/>
</dbReference>
<dbReference type="CDD" id="cd04792">
    <property type="entry name" value="LanM-like"/>
    <property type="match status" value="1"/>
</dbReference>
<dbReference type="Gene3D" id="1.50.10.20">
    <property type="match status" value="1"/>
</dbReference>
<evidence type="ECO:0000313" key="3">
    <source>
        <dbReference type="EMBL" id="MFC7617419.1"/>
    </source>
</evidence>
<dbReference type="Pfam" id="PF05147">
    <property type="entry name" value="LANC_like"/>
    <property type="match status" value="1"/>
</dbReference>
<evidence type="ECO:0000313" key="4">
    <source>
        <dbReference type="Proteomes" id="UP001596512"/>
    </source>
</evidence>
<dbReference type="InterPro" id="IPR007822">
    <property type="entry name" value="LANC-like"/>
</dbReference>
<feature type="region of interest" description="Disordered" evidence="1">
    <location>
        <begin position="835"/>
        <end position="866"/>
    </location>
</feature>
<name>A0ABW2TVQ1_9PSEU</name>
<dbReference type="NCBIfam" id="TIGR03897">
    <property type="entry name" value="lanti_2_LanM"/>
    <property type="match status" value="1"/>
</dbReference>
<dbReference type="PIRSF" id="PIRSF037228">
    <property type="entry name" value="Lant_mod_RumM"/>
    <property type="match status" value="1"/>
</dbReference>
<proteinExistence type="predicted"/>
<protein>
    <submittedName>
        <fullName evidence="3">Type 2 lanthipeptide synthetase LanM family protein</fullName>
    </submittedName>
</protein>
<accession>A0ABW2TVQ1</accession>
<dbReference type="SUPFAM" id="SSF158745">
    <property type="entry name" value="LanC-like"/>
    <property type="match status" value="1"/>
</dbReference>
<dbReference type="EMBL" id="JBHTEY010000004">
    <property type="protein sequence ID" value="MFC7617419.1"/>
    <property type="molecule type" value="Genomic_DNA"/>
</dbReference>
<dbReference type="InterPro" id="IPR017146">
    <property type="entry name" value="Lanti_2_LanM"/>
</dbReference>
<organism evidence="3 4">
    <name type="scientific">Actinokineospora soli</name>
    <dbReference type="NCBI Taxonomy" id="1048753"/>
    <lineage>
        <taxon>Bacteria</taxon>
        <taxon>Bacillati</taxon>
        <taxon>Actinomycetota</taxon>
        <taxon>Actinomycetes</taxon>
        <taxon>Pseudonocardiales</taxon>
        <taxon>Pseudonocardiaceae</taxon>
        <taxon>Actinokineospora</taxon>
    </lineage>
</organism>
<feature type="compositionally biased region" description="Low complexity" evidence="1">
    <location>
        <begin position="843"/>
        <end position="863"/>
    </location>
</feature>
<sequence length="894" mass="92983">MREIATTRAAWWTGGTCAADTDLPGSPDWATFIESAPAQGVQAPGPAADDPCAPFGRALARYTGAAVEKLRAEVAHLPGIDLPAVLADTAAELGRRLGGLAARTFVYELHAARPALEGATGAERFADFLRRVDVPGLLERYPVLARVIGQTCLRAAESTAELLTRLAQDRRAVAGLLGDDPGPLVALRVGAGDRHRGGRATALLRFADGRGVAYQPRSLELHARFGDLVGWLDRHVALGLRPARCAPRAGYGWVELVEHRPCRDAAEVELFYRRQGALLALLYAVDGTDVHYENLIAAGPMPVLVDIETLFHPAFPEESATGPDPAGAALAASVARTALVPVMAIGDGGALDISGIGAASGWYPADVARWVDAGTDAMRLERVRVPFAGAANRPVLDGRPVEPAAHLPALLGGFRAGYEAITGHATEFAGLLARCAGAETRVVLRNTQRYADLLAVSTHPDLLRSAADRDRLFGLLRSEPTGVAGAVEPEIADLWAGDVPTFHGRPASRHLWTSTGVCLPYRLQRTGLRAATEKLARMGPVDQRAQEWVITAAFATRDAAVVHRFTPDADDREPVREFTPERALAAATGIAEELARRAVHGPARVNWLGVEPVDDRFWSLLPMGAGLFSGYAGVALAVAEIGVLADRPDLRALAARAASPLVALVDRFAVDPGAARLAGGGMAGVGGIAYALARVGGLLADPALLDAAERLLPVAADAAPASVHDGAAGGVLAAVAVHAATGSAGALDVAARLADRLTDAGPLPPGFLHGSAGVGHALHTYGRLAGSARHRAAGHRALEAALDHALAADVDASWCSGWAGIALACAKAGRTAPMAASRPSADASPVTARPVSSPRSPRSPGRTAWPVAAGGCWTRWPHRARAVAPRPGSSHPPC</sequence>
<evidence type="ECO:0000256" key="1">
    <source>
        <dbReference type="SAM" id="MobiDB-lite"/>
    </source>
</evidence>
<dbReference type="Proteomes" id="UP001596512">
    <property type="component" value="Unassembled WGS sequence"/>
</dbReference>
<dbReference type="InterPro" id="IPR025410">
    <property type="entry name" value="Lant_dehyd"/>
</dbReference>